<gene>
    <name evidence="2" type="ORF">CVT26_011268</name>
</gene>
<dbReference type="GO" id="GO:0045174">
    <property type="term" value="F:glutathione dehydrogenase (ascorbate) activity"/>
    <property type="evidence" value="ECO:0007669"/>
    <property type="project" value="TreeGrafter"/>
</dbReference>
<dbReference type="PROSITE" id="PS50404">
    <property type="entry name" value="GST_NTER"/>
    <property type="match status" value="1"/>
</dbReference>
<dbReference type="EMBL" id="NHYE01005631">
    <property type="protein sequence ID" value="PPQ66399.1"/>
    <property type="molecule type" value="Genomic_DNA"/>
</dbReference>
<dbReference type="Proteomes" id="UP000284706">
    <property type="component" value="Unassembled WGS sequence"/>
</dbReference>
<organism evidence="2 3">
    <name type="scientific">Gymnopilus dilepis</name>
    <dbReference type="NCBI Taxonomy" id="231916"/>
    <lineage>
        <taxon>Eukaryota</taxon>
        <taxon>Fungi</taxon>
        <taxon>Dikarya</taxon>
        <taxon>Basidiomycota</taxon>
        <taxon>Agaricomycotina</taxon>
        <taxon>Agaricomycetes</taxon>
        <taxon>Agaricomycetidae</taxon>
        <taxon>Agaricales</taxon>
        <taxon>Agaricineae</taxon>
        <taxon>Hymenogastraceae</taxon>
        <taxon>Gymnopilus</taxon>
    </lineage>
</organism>
<dbReference type="Pfam" id="PF22041">
    <property type="entry name" value="GST_C_7"/>
    <property type="match status" value="1"/>
</dbReference>
<proteinExistence type="predicted"/>
<dbReference type="InterPro" id="IPR036249">
    <property type="entry name" value="Thioredoxin-like_sf"/>
</dbReference>
<dbReference type="SUPFAM" id="SSF52833">
    <property type="entry name" value="Thioredoxin-like"/>
    <property type="match status" value="1"/>
</dbReference>
<dbReference type="InterPro" id="IPR054416">
    <property type="entry name" value="GST_UstS-like_C"/>
</dbReference>
<protein>
    <recommendedName>
        <fullName evidence="1">GST N-terminal domain-containing protein</fullName>
    </recommendedName>
</protein>
<dbReference type="Gene3D" id="1.20.1050.10">
    <property type="match status" value="1"/>
</dbReference>
<comment type="caution">
    <text evidence="2">The sequence shown here is derived from an EMBL/GenBank/DDBJ whole genome shotgun (WGS) entry which is preliminary data.</text>
</comment>
<evidence type="ECO:0000259" key="1">
    <source>
        <dbReference type="PROSITE" id="PS50404"/>
    </source>
</evidence>
<dbReference type="InterPro" id="IPR050983">
    <property type="entry name" value="GST_Omega/HSP26"/>
</dbReference>
<dbReference type="OrthoDB" id="4951845at2759"/>
<dbReference type="InParanoid" id="A0A409VJD9"/>
<dbReference type="Gene3D" id="3.40.30.10">
    <property type="entry name" value="Glutaredoxin"/>
    <property type="match status" value="1"/>
</dbReference>
<name>A0A409VJD9_9AGAR</name>
<evidence type="ECO:0000313" key="3">
    <source>
        <dbReference type="Proteomes" id="UP000284706"/>
    </source>
</evidence>
<dbReference type="GO" id="GO:0005737">
    <property type="term" value="C:cytoplasm"/>
    <property type="evidence" value="ECO:0007669"/>
    <property type="project" value="TreeGrafter"/>
</dbReference>
<dbReference type="GO" id="GO:0006749">
    <property type="term" value="P:glutathione metabolic process"/>
    <property type="evidence" value="ECO:0007669"/>
    <property type="project" value="TreeGrafter"/>
</dbReference>
<evidence type="ECO:0000313" key="2">
    <source>
        <dbReference type="EMBL" id="PPQ66399.1"/>
    </source>
</evidence>
<dbReference type="InterPro" id="IPR036282">
    <property type="entry name" value="Glutathione-S-Trfase_C_sf"/>
</dbReference>
<dbReference type="PANTHER" id="PTHR43968:SF6">
    <property type="entry name" value="GLUTATHIONE S-TRANSFERASE OMEGA"/>
    <property type="match status" value="1"/>
</dbReference>
<dbReference type="PANTHER" id="PTHR43968">
    <property type="match status" value="1"/>
</dbReference>
<dbReference type="InterPro" id="IPR004045">
    <property type="entry name" value="Glutathione_S-Trfase_N"/>
</dbReference>
<accession>A0A409VJD9</accession>
<keyword evidence="3" id="KW-1185">Reference proteome</keyword>
<dbReference type="Pfam" id="PF13409">
    <property type="entry name" value="GST_N_2"/>
    <property type="match status" value="1"/>
</dbReference>
<dbReference type="GO" id="GO:0004364">
    <property type="term" value="F:glutathione transferase activity"/>
    <property type="evidence" value="ECO:0007669"/>
    <property type="project" value="TreeGrafter"/>
</dbReference>
<feature type="domain" description="GST N-terminal" evidence="1">
    <location>
        <begin position="8"/>
        <end position="99"/>
    </location>
</feature>
<dbReference type="AlphaFoldDB" id="A0A409VJD9"/>
<dbReference type="SUPFAM" id="SSF47616">
    <property type="entry name" value="GST C-terminal domain-like"/>
    <property type="match status" value="1"/>
</dbReference>
<dbReference type="STRING" id="231916.A0A409VJD9"/>
<sequence>MTIIFYDIDSASPDRAFSPSTWRIRLALNYKAIPYRTVWVEMCDIESVSVKLGVLPTTKKPDGSPWYTLPVIQDTNTGVCLADSLPIAEYLEKAFPDTPSLFPHNTNSLQAPFFQACVSNFGPLWKLIIPATVPILNNASVDYFRVTRANMFGVKSLDDVAPQGDAAEKEWDKVLQGWSKIGTWYAKNGGQGTFILGETPSWADMVVVAFLLWMKAVWGSDSEEWKAMLSRDEGLWIMLLEAMSKYTAIV</sequence>
<reference evidence="2 3" key="1">
    <citation type="journal article" date="2018" name="Evol. Lett.">
        <title>Horizontal gene cluster transfer increased hallucinogenic mushroom diversity.</title>
        <authorList>
            <person name="Reynolds H.T."/>
            <person name="Vijayakumar V."/>
            <person name="Gluck-Thaler E."/>
            <person name="Korotkin H.B."/>
            <person name="Matheny P.B."/>
            <person name="Slot J.C."/>
        </authorList>
    </citation>
    <scope>NUCLEOTIDE SEQUENCE [LARGE SCALE GENOMIC DNA]</scope>
    <source>
        <strain evidence="2 3">SRW20</strain>
    </source>
</reference>